<dbReference type="AlphaFoldDB" id="A0A316UJA1"/>
<proteinExistence type="predicted"/>
<accession>A0A316UJA1</accession>
<dbReference type="Proteomes" id="UP000245884">
    <property type="component" value="Unassembled WGS sequence"/>
</dbReference>
<gene>
    <name evidence="2" type="ORF">BDZ90DRAFT_72439</name>
</gene>
<evidence type="ECO:0000313" key="2">
    <source>
        <dbReference type="EMBL" id="PWN25300.1"/>
    </source>
</evidence>
<sequence>MSSSLVCVPRLGLVSSCLVCLLPLLAAACCSPSRRRKACGCGWWAKGVELKTSLKRGSAARLRPPFFTGACIEAIVNWLAPPARGVKAWLVFYEPPSVRRVQPLTHTLAHQATLSTATVSSTSVQAERVEMSSLRRGHSLFARTMRTHAAFSFRSSLFEQGRAVWHEKA</sequence>
<organism evidence="2 3">
    <name type="scientific">Jaminaea rosea</name>
    <dbReference type="NCBI Taxonomy" id="1569628"/>
    <lineage>
        <taxon>Eukaryota</taxon>
        <taxon>Fungi</taxon>
        <taxon>Dikarya</taxon>
        <taxon>Basidiomycota</taxon>
        <taxon>Ustilaginomycotina</taxon>
        <taxon>Exobasidiomycetes</taxon>
        <taxon>Microstromatales</taxon>
        <taxon>Microstromatales incertae sedis</taxon>
        <taxon>Jaminaea</taxon>
    </lineage>
</organism>
<keyword evidence="1" id="KW-0732">Signal</keyword>
<feature type="signal peptide" evidence="1">
    <location>
        <begin position="1"/>
        <end position="27"/>
    </location>
</feature>
<feature type="chain" id="PRO_5016381566" description="Secreted protein" evidence="1">
    <location>
        <begin position="28"/>
        <end position="169"/>
    </location>
</feature>
<name>A0A316UJA1_9BASI</name>
<dbReference type="EMBL" id="KZ819676">
    <property type="protein sequence ID" value="PWN25300.1"/>
    <property type="molecule type" value="Genomic_DNA"/>
</dbReference>
<dbReference type="GeneID" id="37031630"/>
<keyword evidence="3" id="KW-1185">Reference proteome</keyword>
<evidence type="ECO:0008006" key="4">
    <source>
        <dbReference type="Google" id="ProtNLM"/>
    </source>
</evidence>
<reference evidence="2 3" key="1">
    <citation type="journal article" date="2018" name="Mol. Biol. Evol.">
        <title>Broad Genomic Sampling Reveals a Smut Pathogenic Ancestry of the Fungal Clade Ustilaginomycotina.</title>
        <authorList>
            <person name="Kijpornyongpan T."/>
            <person name="Mondo S.J."/>
            <person name="Barry K."/>
            <person name="Sandor L."/>
            <person name="Lee J."/>
            <person name="Lipzen A."/>
            <person name="Pangilinan J."/>
            <person name="LaButti K."/>
            <person name="Hainaut M."/>
            <person name="Henrissat B."/>
            <person name="Grigoriev I.V."/>
            <person name="Spatafora J.W."/>
            <person name="Aime M.C."/>
        </authorList>
    </citation>
    <scope>NUCLEOTIDE SEQUENCE [LARGE SCALE GENOMIC DNA]</scope>
    <source>
        <strain evidence="2 3">MCA 5214</strain>
    </source>
</reference>
<evidence type="ECO:0000256" key="1">
    <source>
        <dbReference type="SAM" id="SignalP"/>
    </source>
</evidence>
<protein>
    <recommendedName>
        <fullName evidence="4">Secreted protein</fullName>
    </recommendedName>
</protein>
<evidence type="ECO:0000313" key="3">
    <source>
        <dbReference type="Proteomes" id="UP000245884"/>
    </source>
</evidence>
<dbReference type="RefSeq" id="XP_025359912.1">
    <property type="nucleotide sequence ID" value="XM_025509807.1"/>
</dbReference>